<reference evidence="2" key="1">
    <citation type="submission" date="2023-07" db="EMBL/GenBank/DDBJ databases">
        <title>Christiangramia sp. SM2212., a novel bacterium of the family Flavobacteriaceae isolated from the sea sediment.</title>
        <authorList>
            <person name="Wang J."/>
            <person name="Zhang X."/>
        </authorList>
    </citation>
    <scope>NUCLEOTIDE SEQUENCE [LARGE SCALE GENOMIC DNA]</scope>
    <source>
        <strain evidence="2">SM2212</strain>
    </source>
</reference>
<dbReference type="RefSeq" id="WP_309560819.1">
    <property type="nucleotide sequence ID" value="NZ_JAVJIU010000002.1"/>
</dbReference>
<dbReference type="EMBL" id="JAVJIU010000002">
    <property type="protein sequence ID" value="MDR5589932.1"/>
    <property type="molecule type" value="Genomic_DNA"/>
</dbReference>
<evidence type="ECO:0000313" key="2">
    <source>
        <dbReference type="Proteomes" id="UP001257234"/>
    </source>
</evidence>
<sequence length="171" mass="20382">MSYKIFDPEVIEPLHQLSRTEAEKHFKLHLHSLDQRIQELEKLTILENIKLDYTLESVEKLDSWFPSVIRENHNLPNEPDGRSFSICNDLAIYFGEILIKKNKNISWQLNTLRKNDISYQRPIITNFKNVKNKNYYIDFDLILCQYAHRIIQNKIEIGRLKRTLEAAIKKL</sequence>
<keyword evidence="2" id="KW-1185">Reference proteome</keyword>
<protein>
    <submittedName>
        <fullName evidence="1">Uncharacterized protein</fullName>
    </submittedName>
</protein>
<dbReference type="Proteomes" id="UP001257234">
    <property type="component" value="Unassembled WGS sequence"/>
</dbReference>
<organism evidence="1 2">
    <name type="scientific">Christiangramia sediminicola</name>
    <dbReference type="NCBI Taxonomy" id="3073267"/>
    <lineage>
        <taxon>Bacteria</taxon>
        <taxon>Pseudomonadati</taxon>
        <taxon>Bacteroidota</taxon>
        <taxon>Flavobacteriia</taxon>
        <taxon>Flavobacteriales</taxon>
        <taxon>Flavobacteriaceae</taxon>
        <taxon>Christiangramia</taxon>
    </lineage>
</organism>
<proteinExistence type="predicted"/>
<gene>
    <name evidence="1" type="ORF">RE431_04745</name>
</gene>
<evidence type="ECO:0000313" key="1">
    <source>
        <dbReference type="EMBL" id="MDR5589932.1"/>
    </source>
</evidence>
<comment type="caution">
    <text evidence="1">The sequence shown here is derived from an EMBL/GenBank/DDBJ whole genome shotgun (WGS) entry which is preliminary data.</text>
</comment>
<accession>A0ABU1ENI9</accession>
<name>A0ABU1ENI9_9FLAO</name>